<name>A0A1F8DU69_9BACT</name>
<keyword evidence="1" id="KW-0812">Transmembrane</keyword>
<dbReference type="EMBL" id="MGIP01000003">
    <property type="protein sequence ID" value="OGM92171.1"/>
    <property type="molecule type" value="Genomic_DNA"/>
</dbReference>
<dbReference type="AlphaFoldDB" id="A0A1F8DU69"/>
<feature type="transmembrane region" description="Helical" evidence="1">
    <location>
        <begin position="152"/>
        <end position="181"/>
    </location>
</feature>
<gene>
    <name evidence="2" type="ORF">A2755_03655</name>
</gene>
<reference evidence="2 3" key="1">
    <citation type="journal article" date="2016" name="Nat. Commun.">
        <title>Thousands of microbial genomes shed light on interconnected biogeochemical processes in an aquifer system.</title>
        <authorList>
            <person name="Anantharaman K."/>
            <person name="Brown C.T."/>
            <person name="Hug L.A."/>
            <person name="Sharon I."/>
            <person name="Castelle C.J."/>
            <person name="Probst A.J."/>
            <person name="Thomas B.C."/>
            <person name="Singh A."/>
            <person name="Wilkins M.J."/>
            <person name="Karaoz U."/>
            <person name="Brodie E.L."/>
            <person name="Williams K.H."/>
            <person name="Hubbard S.S."/>
            <person name="Banfield J.F."/>
        </authorList>
    </citation>
    <scope>NUCLEOTIDE SEQUENCE [LARGE SCALE GENOMIC DNA]</scope>
</reference>
<dbReference type="Proteomes" id="UP000177029">
    <property type="component" value="Unassembled WGS sequence"/>
</dbReference>
<comment type="caution">
    <text evidence="2">The sequence shown here is derived from an EMBL/GenBank/DDBJ whole genome shotgun (WGS) entry which is preliminary data.</text>
</comment>
<protein>
    <submittedName>
        <fullName evidence="2">Uncharacterized protein</fullName>
    </submittedName>
</protein>
<feature type="transmembrane region" description="Helical" evidence="1">
    <location>
        <begin position="63"/>
        <end position="85"/>
    </location>
</feature>
<evidence type="ECO:0000313" key="3">
    <source>
        <dbReference type="Proteomes" id="UP000177029"/>
    </source>
</evidence>
<sequence length="189" mass="20976">MAVVVAALAAVMIIVSVILHEMSHTLSGFLLGIDARRSTTNVIVVFGWALEGSLIEWSRWKRVFVHGSSIMVHAALTVTISLALIDTVRESAWFPALVVIAWFNLICLINNAVPDKNWRNDGSKTLAAIFAIQEHIKPAKQIFARLWILKPAIILCFALASFFLGWWVLAAVSVGAAVYFFKLRYGFSF</sequence>
<evidence type="ECO:0000256" key="1">
    <source>
        <dbReference type="SAM" id="Phobius"/>
    </source>
</evidence>
<proteinExistence type="predicted"/>
<keyword evidence="1" id="KW-1133">Transmembrane helix</keyword>
<keyword evidence="1" id="KW-0472">Membrane</keyword>
<accession>A0A1F8DU69</accession>
<evidence type="ECO:0000313" key="2">
    <source>
        <dbReference type="EMBL" id="OGM92171.1"/>
    </source>
</evidence>
<feature type="transmembrane region" description="Helical" evidence="1">
    <location>
        <begin position="92"/>
        <end position="113"/>
    </location>
</feature>
<organism evidence="2 3">
    <name type="scientific">Candidatus Wolfebacteria bacterium RIFCSPHIGHO2_01_FULL_48_22</name>
    <dbReference type="NCBI Taxonomy" id="1802555"/>
    <lineage>
        <taxon>Bacteria</taxon>
        <taxon>Candidatus Wolfeibacteriota</taxon>
    </lineage>
</organism>